<evidence type="ECO:0000259" key="1">
    <source>
        <dbReference type="Pfam" id="PF00078"/>
    </source>
</evidence>
<dbReference type="Proteomes" id="UP000186922">
    <property type="component" value="Unassembled WGS sequence"/>
</dbReference>
<name>A0A1D1VZJ5_RAMVA</name>
<evidence type="ECO:0000313" key="2">
    <source>
        <dbReference type="EMBL" id="GAV06541.1"/>
    </source>
</evidence>
<protein>
    <recommendedName>
        <fullName evidence="1">Reverse transcriptase domain-containing protein</fullName>
    </recommendedName>
</protein>
<proteinExistence type="predicted"/>
<dbReference type="Pfam" id="PF00078">
    <property type="entry name" value="RVT_1"/>
    <property type="match status" value="1"/>
</dbReference>
<keyword evidence="3" id="KW-1185">Reference proteome</keyword>
<sequence>MVNRWSQAFSEKKEVEATTYVEELRVTVEGYYSEYNEVRLGVPQGSVLGPLFFIVAVNKLSDHVKCELFQYADDMVAHHVIARPKDCQAFQKCLNQLGSYHITSQNIPTESQSTCLGMVIDRKLNQTAQVDAVSAKCRKRLHAIRTYFPPRLGAARQLLYKSLVLPVAEHACSVWNPTNQ</sequence>
<feature type="domain" description="Reverse transcriptase" evidence="1">
    <location>
        <begin position="21"/>
        <end position="89"/>
    </location>
</feature>
<dbReference type="PANTHER" id="PTHR33332">
    <property type="entry name" value="REVERSE TRANSCRIPTASE DOMAIN-CONTAINING PROTEIN"/>
    <property type="match status" value="1"/>
</dbReference>
<dbReference type="InterPro" id="IPR000477">
    <property type="entry name" value="RT_dom"/>
</dbReference>
<reference evidence="2 3" key="1">
    <citation type="journal article" date="2016" name="Nat. Commun.">
        <title>Extremotolerant tardigrade genome and improved radiotolerance of human cultured cells by tardigrade-unique protein.</title>
        <authorList>
            <person name="Hashimoto T."/>
            <person name="Horikawa D.D."/>
            <person name="Saito Y."/>
            <person name="Kuwahara H."/>
            <person name="Kozuka-Hata H."/>
            <person name="Shin-I T."/>
            <person name="Minakuchi Y."/>
            <person name="Ohishi K."/>
            <person name="Motoyama A."/>
            <person name="Aizu T."/>
            <person name="Enomoto A."/>
            <person name="Kondo K."/>
            <person name="Tanaka S."/>
            <person name="Hara Y."/>
            <person name="Koshikawa S."/>
            <person name="Sagara H."/>
            <person name="Miura T."/>
            <person name="Yokobori S."/>
            <person name="Miyagawa K."/>
            <person name="Suzuki Y."/>
            <person name="Kubo T."/>
            <person name="Oyama M."/>
            <person name="Kohara Y."/>
            <person name="Fujiyama A."/>
            <person name="Arakawa K."/>
            <person name="Katayama T."/>
            <person name="Toyoda A."/>
            <person name="Kunieda T."/>
        </authorList>
    </citation>
    <scope>NUCLEOTIDE SEQUENCE [LARGE SCALE GENOMIC DNA]</scope>
    <source>
        <strain evidence="2 3">YOKOZUNA-1</strain>
    </source>
</reference>
<evidence type="ECO:0000313" key="3">
    <source>
        <dbReference type="Proteomes" id="UP000186922"/>
    </source>
</evidence>
<organism evidence="2 3">
    <name type="scientific">Ramazzottius varieornatus</name>
    <name type="common">Water bear</name>
    <name type="synonym">Tardigrade</name>
    <dbReference type="NCBI Taxonomy" id="947166"/>
    <lineage>
        <taxon>Eukaryota</taxon>
        <taxon>Metazoa</taxon>
        <taxon>Ecdysozoa</taxon>
        <taxon>Tardigrada</taxon>
        <taxon>Eutardigrada</taxon>
        <taxon>Parachela</taxon>
        <taxon>Hypsibioidea</taxon>
        <taxon>Ramazzottiidae</taxon>
        <taxon>Ramazzottius</taxon>
    </lineage>
</organism>
<comment type="caution">
    <text evidence="2">The sequence shown here is derived from an EMBL/GenBank/DDBJ whole genome shotgun (WGS) entry which is preliminary data.</text>
</comment>
<dbReference type="AlphaFoldDB" id="A0A1D1VZJ5"/>
<gene>
    <name evidence="2" type="primary">RvY_16509-1</name>
    <name evidence="2" type="synonym">RvY_16509.1</name>
    <name evidence="2" type="ORF">RvY_16509</name>
</gene>
<dbReference type="EMBL" id="BDGG01000013">
    <property type="protein sequence ID" value="GAV06541.1"/>
    <property type="molecule type" value="Genomic_DNA"/>
</dbReference>
<accession>A0A1D1VZJ5</accession>
<dbReference type="OrthoDB" id="6775361at2759"/>